<feature type="compositionally biased region" description="Polar residues" evidence="1">
    <location>
        <begin position="96"/>
        <end position="120"/>
    </location>
</feature>
<proteinExistence type="predicted"/>
<protein>
    <submittedName>
        <fullName evidence="2">Uncharacterized protein</fullName>
    </submittedName>
</protein>
<feature type="region of interest" description="Disordered" evidence="1">
    <location>
        <begin position="90"/>
        <end position="120"/>
    </location>
</feature>
<name>A0A0C9TKE4_SPHS4</name>
<sequence>MGLQKWFMPTLLLNKVAINYDNIMQDSMNVQKLHQELSKLTKQMMKLPDVYSYRRRFMSALKPDIQEQVLKKGFTQDSHGSSYLHKAATMEHSHVQHTTTQNKSSTDQHAGSSNQYKSGNNVFQHHQTTQLLSTEGGMQELIPHGKNPVKPGNTVNRPTQSNPIRNVVKANNTGRSVARARIEVILEEDEGQIEEFDKGTPHPEEQQDWEGQPEEDDQQYCFDDE</sequence>
<accession>A0A0C9TKE4</accession>
<reference evidence="2 3" key="1">
    <citation type="submission" date="2014-06" db="EMBL/GenBank/DDBJ databases">
        <title>Evolutionary Origins and Diversification of the Mycorrhizal Mutualists.</title>
        <authorList>
            <consortium name="DOE Joint Genome Institute"/>
            <consortium name="Mycorrhizal Genomics Consortium"/>
            <person name="Kohler A."/>
            <person name="Kuo A."/>
            <person name="Nagy L.G."/>
            <person name="Floudas D."/>
            <person name="Copeland A."/>
            <person name="Barry K.W."/>
            <person name="Cichocki N."/>
            <person name="Veneault-Fourrey C."/>
            <person name="LaButti K."/>
            <person name="Lindquist E.A."/>
            <person name="Lipzen A."/>
            <person name="Lundell T."/>
            <person name="Morin E."/>
            <person name="Murat C."/>
            <person name="Riley R."/>
            <person name="Ohm R."/>
            <person name="Sun H."/>
            <person name="Tunlid A."/>
            <person name="Henrissat B."/>
            <person name="Grigoriev I.V."/>
            <person name="Hibbett D.S."/>
            <person name="Martin F."/>
        </authorList>
    </citation>
    <scope>NUCLEOTIDE SEQUENCE [LARGE SCALE GENOMIC DNA]</scope>
    <source>
        <strain evidence="2 3">SS14</strain>
    </source>
</reference>
<dbReference type="Proteomes" id="UP000054279">
    <property type="component" value="Unassembled WGS sequence"/>
</dbReference>
<evidence type="ECO:0000256" key="1">
    <source>
        <dbReference type="SAM" id="MobiDB-lite"/>
    </source>
</evidence>
<organism evidence="2 3">
    <name type="scientific">Sphaerobolus stellatus (strain SS14)</name>
    <dbReference type="NCBI Taxonomy" id="990650"/>
    <lineage>
        <taxon>Eukaryota</taxon>
        <taxon>Fungi</taxon>
        <taxon>Dikarya</taxon>
        <taxon>Basidiomycota</taxon>
        <taxon>Agaricomycotina</taxon>
        <taxon>Agaricomycetes</taxon>
        <taxon>Phallomycetidae</taxon>
        <taxon>Geastrales</taxon>
        <taxon>Sphaerobolaceae</taxon>
        <taxon>Sphaerobolus</taxon>
    </lineage>
</organism>
<dbReference type="HOGENOM" id="CLU_012886_5_1_1"/>
<dbReference type="AlphaFoldDB" id="A0A0C9TKE4"/>
<dbReference type="OrthoDB" id="2799149at2759"/>
<evidence type="ECO:0000313" key="3">
    <source>
        <dbReference type="Proteomes" id="UP000054279"/>
    </source>
</evidence>
<evidence type="ECO:0000313" key="2">
    <source>
        <dbReference type="EMBL" id="KIJ30228.1"/>
    </source>
</evidence>
<gene>
    <name evidence="2" type="ORF">M422DRAFT_268279</name>
</gene>
<feature type="region of interest" description="Disordered" evidence="1">
    <location>
        <begin position="188"/>
        <end position="225"/>
    </location>
</feature>
<dbReference type="EMBL" id="KN837266">
    <property type="protein sequence ID" value="KIJ30228.1"/>
    <property type="molecule type" value="Genomic_DNA"/>
</dbReference>
<feature type="compositionally biased region" description="Acidic residues" evidence="1">
    <location>
        <begin position="206"/>
        <end position="225"/>
    </location>
</feature>
<keyword evidence="3" id="KW-1185">Reference proteome</keyword>
<feature type="compositionally biased region" description="Basic and acidic residues" evidence="1">
    <location>
        <begin position="195"/>
        <end position="205"/>
    </location>
</feature>